<proteinExistence type="predicted"/>
<keyword evidence="3" id="KW-1185">Reference proteome</keyword>
<reference evidence="2" key="1">
    <citation type="journal article" date="2022" name="Proc. Natl. Acad. Sci. U.S.A.">
        <title>Life cycle and functional genomics of the unicellular red alga Galdieria for elucidating algal and plant evolution and industrial use.</title>
        <authorList>
            <person name="Hirooka S."/>
            <person name="Itabashi T."/>
            <person name="Ichinose T.M."/>
            <person name="Onuma R."/>
            <person name="Fujiwara T."/>
            <person name="Yamashita S."/>
            <person name="Jong L.W."/>
            <person name="Tomita R."/>
            <person name="Iwane A.H."/>
            <person name="Miyagishima S.Y."/>
        </authorList>
    </citation>
    <scope>NUCLEOTIDE SEQUENCE</scope>
    <source>
        <strain evidence="2">NBRC 102759</strain>
    </source>
</reference>
<feature type="compositionally biased region" description="Basic and acidic residues" evidence="1">
    <location>
        <begin position="66"/>
        <end position="91"/>
    </location>
</feature>
<sequence length="136" mass="15684">MVTTRNAKRASSITCSKEVENLEPNTNKDNSIIFQHSKKNVVKESLKRQKQTARTPLRENVSQEGQSDKAKESRTRQNEEGKVMKGGEFLEKHPDDVVPLLEPHSLPIWDPIDNWFDETKTSNVKKTFSRKHSLLR</sequence>
<reference evidence="2" key="2">
    <citation type="submission" date="2022-01" db="EMBL/GenBank/DDBJ databases">
        <authorList>
            <person name="Hirooka S."/>
            <person name="Miyagishima S.Y."/>
        </authorList>
    </citation>
    <scope>NUCLEOTIDE SEQUENCE</scope>
    <source>
        <strain evidence="2">NBRC 102759</strain>
    </source>
</reference>
<organism evidence="2 3">
    <name type="scientific">Galdieria partita</name>
    <dbReference type="NCBI Taxonomy" id="83374"/>
    <lineage>
        <taxon>Eukaryota</taxon>
        <taxon>Rhodophyta</taxon>
        <taxon>Bangiophyceae</taxon>
        <taxon>Galdieriales</taxon>
        <taxon>Galdieriaceae</taxon>
        <taxon>Galdieria</taxon>
    </lineage>
</organism>
<dbReference type="Proteomes" id="UP001061958">
    <property type="component" value="Unassembled WGS sequence"/>
</dbReference>
<dbReference type="OrthoDB" id="8029at2759"/>
<protein>
    <submittedName>
        <fullName evidence="2">Uncharacterized protein</fullName>
    </submittedName>
</protein>
<evidence type="ECO:0000313" key="2">
    <source>
        <dbReference type="EMBL" id="GJQ09744.1"/>
    </source>
</evidence>
<dbReference type="AlphaFoldDB" id="A0A9C7UNB2"/>
<evidence type="ECO:0000313" key="3">
    <source>
        <dbReference type="Proteomes" id="UP001061958"/>
    </source>
</evidence>
<gene>
    <name evidence="2" type="ORF">GpartN1_g1535.t1</name>
</gene>
<name>A0A9C7UNB2_9RHOD</name>
<feature type="region of interest" description="Disordered" evidence="1">
    <location>
        <begin position="42"/>
        <end position="91"/>
    </location>
</feature>
<dbReference type="EMBL" id="BQMJ01000010">
    <property type="protein sequence ID" value="GJQ09744.1"/>
    <property type="molecule type" value="Genomic_DNA"/>
</dbReference>
<comment type="caution">
    <text evidence="2">The sequence shown here is derived from an EMBL/GenBank/DDBJ whole genome shotgun (WGS) entry which is preliminary data.</text>
</comment>
<accession>A0A9C7UNB2</accession>
<evidence type="ECO:0000256" key="1">
    <source>
        <dbReference type="SAM" id="MobiDB-lite"/>
    </source>
</evidence>